<keyword evidence="1 12" id="KW-0639">Primosome</keyword>
<dbReference type="FunFam" id="3.40.50.300:FF:000489">
    <property type="entry name" value="Primosome assembly protein PriA"/>
    <property type="match status" value="1"/>
</dbReference>
<dbReference type="Pfam" id="PF00271">
    <property type="entry name" value="Helicase_C"/>
    <property type="match status" value="1"/>
</dbReference>
<dbReference type="GO" id="GO:0006302">
    <property type="term" value="P:double-strand break repair"/>
    <property type="evidence" value="ECO:0007669"/>
    <property type="project" value="InterPro"/>
</dbReference>
<dbReference type="PATRIC" id="fig|1423730.4.peg.1203"/>
<comment type="catalytic activity">
    <reaction evidence="11 12">
        <text>ATP + H2O = ADP + phosphate + H(+)</text>
        <dbReference type="Rhea" id="RHEA:13065"/>
        <dbReference type="ChEBI" id="CHEBI:15377"/>
        <dbReference type="ChEBI" id="CHEBI:15378"/>
        <dbReference type="ChEBI" id="CHEBI:30616"/>
        <dbReference type="ChEBI" id="CHEBI:43474"/>
        <dbReference type="ChEBI" id="CHEBI:456216"/>
        <dbReference type="EC" id="5.6.2.4"/>
    </reaction>
</comment>
<dbReference type="GO" id="GO:0016887">
    <property type="term" value="F:ATP hydrolysis activity"/>
    <property type="evidence" value="ECO:0007669"/>
    <property type="project" value="RHEA"/>
</dbReference>
<dbReference type="InterPro" id="IPR011545">
    <property type="entry name" value="DEAD/DEAH_box_helicase_dom"/>
</dbReference>
<dbReference type="CDD" id="cd17929">
    <property type="entry name" value="DEXHc_priA"/>
    <property type="match status" value="1"/>
</dbReference>
<dbReference type="PROSITE" id="PS51192">
    <property type="entry name" value="HELICASE_ATP_BIND_1"/>
    <property type="match status" value="1"/>
</dbReference>
<keyword evidence="9 12" id="KW-0238">DNA-binding</keyword>
<keyword evidence="10 12" id="KW-0413">Isomerase</keyword>
<comment type="similarity">
    <text evidence="12">Belongs to the helicase family. PriA subfamily.</text>
</comment>
<protein>
    <recommendedName>
        <fullName evidence="12">Replication restart protein PriA</fullName>
    </recommendedName>
    <alternativeName>
        <fullName evidence="12">ATP-dependent DNA helicase PriA</fullName>
        <ecNumber evidence="12">5.6.2.4</ecNumber>
    </alternativeName>
    <alternativeName>
        <fullName evidence="12">DNA 3'-5' helicase PriA</fullName>
    </alternativeName>
</protein>
<dbReference type="Gene3D" id="3.40.1440.60">
    <property type="entry name" value="PriA, 3(prime) DNA-binding domain"/>
    <property type="match status" value="1"/>
</dbReference>
<dbReference type="Proteomes" id="UP000050865">
    <property type="component" value="Unassembled WGS sequence"/>
</dbReference>
<proteinExistence type="inferred from homology"/>
<dbReference type="HAMAP" id="MF_00983">
    <property type="entry name" value="PriA"/>
    <property type="match status" value="1"/>
</dbReference>
<comment type="catalytic activity">
    <reaction evidence="12">
        <text>Couples ATP hydrolysis with the unwinding of duplex DNA by translocating in the 3'-5' direction.</text>
        <dbReference type="EC" id="5.6.2.4"/>
    </reaction>
</comment>
<dbReference type="InterPro" id="IPR014001">
    <property type="entry name" value="Helicase_ATP-bd"/>
</dbReference>
<accession>A0A0R2F8U2</accession>
<dbReference type="NCBIfam" id="NF004066">
    <property type="entry name" value="PRK05580.1-3"/>
    <property type="match status" value="1"/>
</dbReference>
<feature type="binding site" evidence="12">
    <location>
        <position position="520"/>
    </location>
    <ligand>
        <name>Zn(2+)</name>
        <dbReference type="ChEBI" id="CHEBI:29105"/>
        <label>2</label>
    </ligand>
</feature>
<evidence type="ECO:0000313" key="15">
    <source>
        <dbReference type="EMBL" id="KRN24776.1"/>
    </source>
</evidence>
<reference evidence="15 16" key="1">
    <citation type="journal article" date="2015" name="Genome Announc.">
        <title>Expanding the biotechnology potential of lactobacilli through comparative genomics of 213 strains and associated genera.</title>
        <authorList>
            <person name="Sun Z."/>
            <person name="Harris H.M."/>
            <person name="McCann A."/>
            <person name="Guo C."/>
            <person name="Argimon S."/>
            <person name="Zhang W."/>
            <person name="Yang X."/>
            <person name="Jeffery I.B."/>
            <person name="Cooney J.C."/>
            <person name="Kagawa T.F."/>
            <person name="Liu W."/>
            <person name="Song Y."/>
            <person name="Salvetti E."/>
            <person name="Wrobel A."/>
            <person name="Rasinkangas P."/>
            <person name="Parkhill J."/>
            <person name="Rea M.C."/>
            <person name="O'Sullivan O."/>
            <person name="Ritari J."/>
            <person name="Douillard F.P."/>
            <person name="Paul Ross R."/>
            <person name="Yang R."/>
            <person name="Briner A.E."/>
            <person name="Felis G.E."/>
            <person name="de Vos W.M."/>
            <person name="Barrangou R."/>
            <person name="Klaenhammer T.R."/>
            <person name="Caufield P.W."/>
            <person name="Cui Y."/>
            <person name="Zhang H."/>
            <person name="O'Toole P.W."/>
        </authorList>
    </citation>
    <scope>NUCLEOTIDE SEQUENCE [LARGE SCALE GENOMIC DNA]</scope>
    <source>
        <strain evidence="15 16">DSM 22697</strain>
    </source>
</reference>
<dbReference type="InterPro" id="IPR041236">
    <property type="entry name" value="PriA_C"/>
</dbReference>
<dbReference type="FunFam" id="3.40.1440.60:FF:000001">
    <property type="entry name" value="Primosomal protein N"/>
    <property type="match status" value="1"/>
</dbReference>
<dbReference type="GO" id="GO:0006270">
    <property type="term" value="P:DNA replication initiation"/>
    <property type="evidence" value="ECO:0007669"/>
    <property type="project" value="TreeGrafter"/>
</dbReference>
<comment type="function">
    <text evidence="12">Initiates the restart of stalled replication forks, which reloads the replicative helicase on sites other than the origin of replication. Recognizes and binds to abandoned replication forks and remodels them to uncover a helicase loading site. Promotes assembly of the primosome at these replication forks.</text>
</comment>
<feature type="binding site" evidence="12">
    <location>
        <position position="551"/>
    </location>
    <ligand>
        <name>Zn(2+)</name>
        <dbReference type="ChEBI" id="CHEBI:29105"/>
        <label>1</label>
    </ligand>
</feature>
<comment type="cofactor">
    <cofactor evidence="12">
        <name>Zn(2+)</name>
        <dbReference type="ChEBI" id="CHEBI:29105"/>
    </cofactor>
    <text evidence="12">Binds 2 zinc ions per subunit.</text>
</comment>
<dbReference type="Pfam" id="PF00270">
    <property type="entry name" value="DEAD"/>
    <property type="match status" value="1"/>
</dbReference>
<dbReference type="Pfam" id="PF18319">
    <property type="entry name" value="Zn_ribbon_PriA"/>
    <property type="match status" value="1"/>
</dbReference>
<evidence type="ECO:0000259" key="13">
    <source>
        <dbReference type="PROSITE" id="PS51192"/>
    </source>
</evidence>
<dbReference type="Pfam" id="PF17764">
    <property type="entry name" value="PriA_3primeBD"/>
    <property type="match status" value="1"/>
</dbReference>
<evidence type="ECO:0000256" key="5">
    <source>
        <dbReference type="ARBA" id="ARBA00022801"/>
    </source>
</evidence>
<keyword evidence="4 12" id="KW-0547">Nucleotide-binding</keyword>
<evidence type="ECO:0000256" key="12">
    <source>
        <dbReference type="HAMAP-Rule" id="MF_00983"/>
    </source>
</evidence>
<evidence type="ECO:0000256" key="11">
    <source>
        <dbReference type="ARBA" id="ARBA00048988"/>
    </source>
</evidence>
<dbReference type="InterPro" id="IPR040498">
    <property type="entry name" value="PriA_CRR"/>
</dbReference>
<dbReference type="GO" id="GO:0003677">
    <property type="term" value="F:DNA binding"/>
    <property type="evidence" value="ECO:0007669"/>
    <property type="project" value="UniProtKB-UniRule"/>
</dbReference>
<keyword evidence="8 12" id="KW-0067">ATP-binding</keyword>
<name>A0A0R2F8U2_9LACO</name>
<evidence type="ECO:0000256" key="2">
    <source>
        <dbReference type="ARBA" id="ARBA00022705"/>
    </source>
</evidence>
<dbReference type="InterPro" id="IPR027417">
    <property type="entry name" value="P-loop_NTPase"/>
</dbReference>
<dbReference type="PANTHER" id="PTHR30580:SF0">
    <property type="entry name" value="PRIMOSOMAL PROTEIN N"/>
    <property type="match status" value="1"/>
</dbReference>
<gene>
    <name evidence="12" type="primary">priA</name>
    <name evidence="15" type="ORF">FC75_GL001148</name>
</gene>
<dbReference type="CDD" id="cd18804">
    <property type="entry name" value="SF2_C_priA"/>
    <property type="match status" value="1"/>
</dbReference>
<evidence type="ECO:0000256" key="10">
    <source>
        <dbReference type="ARBA" id="ARBA00023235"/>
    </source>
</evidence>
<keyword evidence="16" id="KW-1185">Reference proteome</keyword>
<keyword evidence="3 12" id="KW-0479">Metal-binding</keyword>
<feature type="binding site" evidence="12">
    <location>
        <position position="514"/>
    </location>
    <ligand>
        <name>Zn(2+)</name>
        <dbReference type="ChEBI" id="CHEBI:29105"/>
        <label>1</label>
    </ligand>
</feature>
<dbReference type="SMART" id="SM00487">
    <property type="entry name" value="DEXDc"/>
    <property type="match status" value="1"/>
</dbReference>
<dbReference type="GO" id="GO:0008270">
    <property type="term" value="F:zinc ion binding"/>
    <property type="evidence" value="ECO:0007669"/>
    <property type="project" value="UniProtKB-UniRule"/>
</dbReference>
<dbReference type="STRING" id="1423730.FC75_GL001148"/>
<dbReference type="RefSeq" id="WP_056989178.1">
    <property type="nucleotide sequence ID" value="NZ_AYZJ01000022.1"/>
</dbReference>
<keyword evidence="5 12" id="KW-0378">Hydrolase</keyword>
<evidence type="ECO:0000256" key="3">
    <source>
        <dbReference type="ARBA" id="ARBA00022723"/>
    </source>
</evidence>
<dbReference type="Pfam" id="PF18074">
    <property type="entry name" value="PriA_C"/>
    <property type="match status" value="1"/>
</dbReference>
<dbReference type="PROSITE" id="PS51194">
    <property type="entry name" value="HELICASE_CTER"/>
    <property type="match status" value="1"/>
</dbReference>
<evidence type="ECO:0000256" key="6">
    <source>
        <dbReference type="ARBA" id="ARBA00022806"/>
    </source>
</evidence>
<dbReference type="NCBIfam" id="TIGR00595">
    <property type="entry name" value="priA"/>
    <property type="match status" value="1"/>
</dbReference>
<comment type="subunit">
    <text evidence="12">Component of the replication restart primosome.</text>
</comment>
<evidence type="ECO:0000256" key="4">
    <source>
        <dbReference type="ARBA" id="ARBA00022741"/>
    </source>
</evidence>
<dbReference type="SMART" id="SM00490">
    <property type="entry name" value="HELICc"/>
    <property type="match status" value="1"/>
</dbReference>
<feature type="domain" description="Helicase C-terminal" evidence="14">
    <location>
        <begin position="546"/>
        <end position="700"/>
    </location>
</feature>
<keyword evidence="6 12" id="KW-0347">Helicase</keyword>
<evidence type="ECO:0000256" key="8">
    <source>
        <dbReference type="ARBA" id="ARBA00022840"/>
    </source>
</evidence>
<comment type="caution">
    <text evidence="15">The sequence shown here is derived from an EMBL/GenBank/DDBJ whole genome shotgun (WGS) entry which is preliminary data.</text>
</comment>
<evidence type="ECO:0000259" key="14">
    <source>
        <dbReference type="PROSITE" id="PS51194"/>
    </source>
</evidence>
<dbReference type="PANTHER" id="PTHR30580">
    <property type="entry name" value="PRIMOSOMAL PROTEIN N"/>
    <property type="match status" value="1"/>
</dbReference>
<dbReference type="GO" id="GO:0005524">
    <property type="term" value="F:ATP binding"/>
    <property type="evidence" value="ECO:0007669"/>
    <property type="project" value="UniProtKB-UniRule"/>
</dbReference>
<feature type="domain" description="Helicase ATP-binding" evidence="13">
    <location>
        <begin position="283"/>
        <end position="449"/>
    </location>
</feature>
<evidence type="ECO:0000313" key="16">
    <source>
        <dbReference type="Proteomes" id="UP000050865"/>
    </source>
</evidence>
<dbReference type="InterPro" id="IPR041222">
    <property type="entry name" value="PriA_3primeBD"/>
</dbReference>
<dbReference type="InterPro" id="IPR005259">
    <property type="entry name" value="PriA"/>
</dbReference>
<dbReference type="GO" id="GO:0006269">
    <property type="term" value="P:DNA replication, synthesis of primer"/>
    <property type="evidence" value="ECO:0007669"/>
    <property type="project" value="UniProtKB-KW"/>
</dbReference>
<dbReference type="GO" id="GO:0006310">
    <property type="term" value="P:DNA recombination"/>
    <property type="evidence" value="ECO:0007669"/>
    <property type="project" value="InterPro"/>
</dbReference>
<dbReference type="InterPro" id="IPR001650">
    <property type="entry name" value="Helicase_C-like"/>
</dbReference>
<feature type="binding site" evidence="12">
    <location>
        <position position="541"/>
    </location>
    <ligand>
        <name>Zn(2+)</name>
        <dbReference type="ChEBI" id="CHEBI:29105"/>
        <label>2</label>
    </ligand>
</feature>
<evidence type="ECO:0000256" key="9">
    <source>
        <dbReference type="ARBA" id="ARBA00023125"/>
    </source>
</evidence>
<keyword evidence="7 12" id="KW-0862">Zinc</keyword>
<dbReference type="GO" id="GO:0043138">
    <property type="term" value="F:3'-5' DNA helicase activity"/>
    <property type="evidence" value="ECO:0007669"/>
    <property type="project" value="UniProtKB-EC"/>
</dbReference>
<dbReference type="SUPFAM" id="SSF52540">
    <property type="entry name" value="P-loop containing nucleoside triphosphate hydrolases"/>
    <property type="match status" value="2"/>
</dbReference>
<dbReference type="InterPro" id="IPR042115">
    <property type="entry name" value="PriA_3primeBD_sf"/>
</dbReference>
<dbReference type="AlphaFoldDB" id="A0A0R2F8U2"/>
<organism evidence="15 16">
    <name type="scientific">Lacticaseibacillus camelliae DSM 22697 = JCM 13995</name>
    <dbReference type="NCBI Taxonomy" id="1423730"/>
    <lineage>
        <taxon>Bacteria</taxon>
        <taxon>Bacillati</taxon>
        <taxon>Bacillota</taxon>
        <taxon>Bacilli</taxon>
        <taxon>Lactobacillales</taxon>
        <taxon>Lactobacillaceae</taxon>
        <taxon>Lacticaseibacillus</taxon>
    </lineage>
</organism>
<feature type="binding site" evidence="12">
    <location>
        <position position="538"/>
    </location>
    <ligand>
        <name>Zn(2+)</name>
        <dbReference type="ChEBI" id="CHEBI:29105"/>
        <label>2</label>
    </ligand>
</feature>
<evidence type="ECO:0000256" key="1">
    <source>
        <dbReference type="ARBA" id="ARBA00022515"/>
    </source>
</evidence>
<sequence>MKVAKVIVDVPTMQTDRPFDYAIPQALEERIQPGMRVWVQFGQGKREVSGMVVALADHADFDGELKPILAALDYAPVMNQETLALSHWLAQTTYAFWITCIQTMLPAMLKVDTIKSVSLSANPTAEAQALLAGQDRLVLDSHTEASVSAQVMRLIDQGALTLHYARKDRAKVKTEQYIVPLKTASEYAALRQSVRANATKQLQVITALRTWVNGGTEPALTAAVNNGDVDRAAVHAAAKKGWLRLDAREVYRAPYDDLDHGERTQPLTLTPDQAKVVKTVDAAVTSKQPTTFLLEGVTGSGKTEVYLQVIAQALKEGRNAMMLVPEIALTPQMVHRVKGRFGREVAVMHSGLSEGEKFDEWRRIQRGEAQVVVGARSAAFAPLTNIGVFIIDEEHETSYKQDDAPRYHARDVILHRAATFGAPVVLGSATPSLESRARAEKGVYTLLRLPSRINRQPLPQVHIVDMREAYKQGGKDDFSKALLDALQLRLDRHEQSVLLLNKRGFSSFVMCRECGYRVQCPNCDISLTLHMDTHTLRCHYCGHEEPIPTVCPSCGSRKIRYYGTGTEKVEASLNQLLPAARVLRMDVDTTRRKGGHEKILAAFGAHEADILLGTQMIAKGLDFPDVTLVGVINADTGLGMPDFRASERTFDLLTQVSGRAGRADKPGEVFVQTFNPDHYAIQYAQAQNYEGFFRQEMAIRHRGDYPPYYFTTKVTVSHQQEEAAAKLIYQLAKQLTDTLSASAVLLGPTPGPIARLKNRYIYQLVIKYKQEPQLDQTLTKILDETQVGTRNGYFVGIDKEPLTFI</sequence>
<dbReference type="Gene3D" id="3.40.50.300">
    <property type="entry name" value="P-loop containing nucleotide triphosphate hydrolases"/>
    <property type="match status" value="2"/>
</dbReference>
<dbReference type="GO" id="GO:1990077">
    <property type="term" value="C:primosome complex"/>
    <property type="evidence" value="ECO:0007669"/>
    <property type="project" value="UniProtKB-UniRule"/>
</dbReference>
<keyword evidence="2 12" id="KW-0235">DNA replication</keyword>
<feature type="binding site" evidence="12">
    <location>
        <position position="523"/>
    </location>
    <ligand>
        <name>Zn(2+)</name>
        <dbReference type="ChEBI" id="CHEBI:29105"/>
        <label>2</label>
    </ligand>
</feature>
<feature type="binding site" evidence="12">
    <location>
        <position position="511"/>
    </location>
    <ligand>
        <name>Zn(2+)</name>
        <dbReference type="ChEBI" id="CHEBI:29105"/>
        <label>1</label>
    </ligand>
</feature>
<evidence type="ECO:0000256" key="7">
    <source>
        <dbReference type="ARBA" id="ARBA00022833"/>
    </source>
</evidence>
<dbReference type="EC" id="5.6.2.4" evidence="12"/>
<dbReference type="EMBL" id="AYZJ01000022">
    <property type="protein sequence ID" value="KRN24776.1"/>
    <property type="molecule type" value="Genomic_DNA"/>
</dbReference>
<feature type="binding site" evidence="12">
    <location>
        <position position="554"/>
    </location>
    <ligand>
        <name>Zn(2+)</name>
        <dbReference type="ChEBI" id="CHEBI:29105"/>
        <label>1</label>
    </ligand>
</feature>